<gene>
    <name evidence="1" type="ORF">HH1059_18800</name>
</gene>
<dbReference type="SUPFAM" id="SSF69349">
    <property type="entry name" value="Phage fibre proteins"/>
    <property type="match status" value="1"/>
</dbReference>
<name>A0A0X8XCU6_HALHR</name>
<dbReference type="Gene3D" id="4.10.220.110">
    <property type="match status" value="1"/>
</dbReference>
<dbReference type="SUPFAM" id="SSF69279">
    <property type="entry name" value="Phage tail proteins"/>
    <property type="match status" value="2"/>
</dbReference>
<proteinExistence type="predicted"/>
<organism evidence="1 2">
    <name type="scientific">Halorhodospira halochloris</name>
    <name type="common">Ectothiorhodospira halochloris</name>
    <dbReference type="NCBI Taxonomy" id="1052"/>
    <lineage>
        <taxon>Bacteria</taxon>
        <taxon>Pseudomonadati</taxon>
        <taxon>Pseudomonadota</taxon>
        <taxon>Gammaproteobacteria</taxon>
        <taxon>Chromatiales</taxon>
        <taxon>Ectothiorhodospiraceae</taxon>
        <taxon>Halorhodospira</taxon>
    </lineage>
</organism>
<dbReference type="AlphaFoldDB" id="A0A0X8XCU6"/>
<dbReference type="Proteomes" id="UP000218890">
    <property type="component" value="Chromosome"/>
</dbReference>
<dbReference type="RefSeq" id="WP_096409912.1">
    <property type="nucleotide sequence ID" value="NZ_AP017372.2"/>
</dbReference>
<dbReference type="Gene3D" id="2.30.110.50">
    <property type="match status" value="1"/>
</dbReference>
<dbReference type="OrthoDB" id="9762420at2"/>
<dbReference type="Pfam" id="PF05954">
    <property type="entry name" value="Phage_GPD"/>
    <property type="match status" value="1"/>
</dbReference>
<keyword evidence="2" id="KW-1185">Reference proteome</keyword>
<dbReference type="Gene3D" id="2.40.50.230">
    <property type="entry name" value="Gp5 N-terminal domain"/>
    <property type="match status" value="1"/>
</dbReference>
<dbReference type="KEGG" id="hhk:HH1059_18800"/>
<protein>
    <submittedName>
        <fullName evidence="1">VgrG protein</fullName>
    </submittedName>
</protein>
<accession>A0A0X8XCU6</accession>
<dbReference type="InterPro" id="IPR037026">
    <property type="entry name" value="Vgr_OB-fold_dom_sf"/>
</dbReference>
<sequence length="715" mass="76622">MESMERITSANPSAQQQVASLQPSLFALLTKRHPNRLFRIGLPGIDSEIIEVETVEGVEQVGDDYSYTVRISSDHLLDRSNWMAATVSLALSLEPNPHVIHGIIFAVEDVAHPTALTSLVIKIRSPLALLELSRHQRVWRNISAADAAYGVLTELLPANTSVSLEVQGSHEKQAILLQGQESDLEFIQRILSRAGLFMLLRHRQSLTEVVISDSLQGSSSSSLELDYVPQSGQVRSPGTIFGLRSWTELKPRQVAIAGFDPQFPAQSQAAVASSALTDPLVQSQPASRWGEVERFGECGGGRESHEKLAQVYQRAFDAQRGGIEIDTENRLTPGQIVRINNHPNHALNSAYFVISANHQGDQAAAIRGGPGKERASYICRARLLSVALEYADLPKNRLAASGLMVAELEGSNPSQAYIDEEGSYRARLAMDQGDSPPGQATPPLRLLQPYGGRSYGWHWPMLPHTKVAVAGLDGDLERPIMLGALGNQHQPLPVNSANPDQHVLRTPAGHELVFDDRDGAESLSLTAAQKSGELRMEAGRQDCDARVSLSSAQGALEINSGGNFNIACGGNRLVEVAADCSTQVGGDWTIAVDEGEIRWSAGANLSLSAEQGDLWCSAENANAQIDAGESLNLSSGQGMLLKTRHGDATVVAEAGCLAVGSHGDIEIISNGGGKIAIGSDFGIRIDGDGDVVIEGENISLEAKKISLRASEITEN</sequence>
<dbReference type="InterPro" id="IPR006533">
    <property type="entry name" value="T6SS_Vgr_RhsGE"/>
</dbReference>
<evidence type="ECO:0000313" key="1">
    <source>
        <dbReference type="EMBL" id="BAU58569.1"/>
    </source>
</evidence>
<dbReference type="EMBL" id="AP017372">
    <property type="protein sequence ID" value="BAU58569.1"/>
    <property type="molecule type" value="Genomic_DNA"/>
</dbReference>
<dbReference type="SUPFAM" id="SSF69255">
    <property type="entry name" value="gp5 N-terminal domain-like"/>
    <property type="match status" value="1"/>
</dbReference>
<reference evidence="1" key="1">
    <citation type="submission" date="2016-02" db="EMBL/GenBank/DDBJ databases">
        <title>Halorhodospira halochloris DSM-1059 complete genome, version 2.</title>
        <authorList>
            <person name="Tsukatani Y."/>
        </authorList>
    </citation>
    <scope>NUCLEOTIDE SEQUENCE</scope>
    <source>
        <strain evidence="1">DSM 1059</strain>
    </source>
</reference>
<dbReference type="NCBIfam" id="TIGR01646">
    <property type="entry name" value="vgr_GE"/>
    <property type="match status" value="1"/>
</dbReference>
<evidence type="ECO:0000313" key="2">
    <source>
        <dbReference type="Proteomes" id="UP000218890"/>
    </source>
</evidence>
<dbReference type="Gene3D" id="3.55.50.10">
    <property type="entry name" value="Baseplate protein-like domains"/>
    <property type="match status" value="1"/>
</dbReference>